<feature type="region of interest" description="Disordered" evidence="1">
    <location>
        <begin position="485"/>
        <end position="508"/>
    </location>
</feature>
<dbReference type="AlphaFoldDB" id="A0A0J8GV23"/>
<dbReference type="EMBL" id="LAZL01000015">
    <property type="protein sequence ID" value="KMT65154.1"/>
    <property type="molecule type" value="Genomic_DNA"/>
</dbReference>
<dbReference type="Pfam" id="PF22494">
    <property type="entry name" value="choice_anch_I"/>
    <property type="match status" value="2"/>
</dbReference>
<evidence type="ECO:0000313" key="4">
    <source>
        <dbReference type="Proteomes" id="UP000037600"/>
    </source>
</evidence>
<dbReference type="OrthoDB" id="9803927at2"/>
<dbReference type="InterPro" id="IPR055188">
    <property type="entry name" value="Choice_anch_I"/>
</dbReference>
<organism evidence="3 4">
    <name type="scientific">Catenovulum maritimum</name>
    <dbReference type="NCBI Taxonomy" id="1513271"/>
    <lineage>
        <taxon>Bacteria</taxon>
        <taxon>Pseudomonadati</taxon>
        <taxon>Pseudomonadota</taxon>
        <taxon>Gammaproteobacteria</taxon>
        <taxon>Alteromonadales</taxon>
        <taxon>Alteromonadaceae</taxon>
        <taxon>Catenovulum</taxon>
    </lineage>
</organism>
<dbReference type="InterPro" id="IPR011044">
    <property type="entry name" value="Quino_amine_DH_bsu"/>
</dbReference>
<evidence type="ECO:0000259" key="2">
    <source>
        <dbReference type="Pfam" id="PF22494"/>
    </source>
</evidence>
<name>A0A0J8GV23_9ALTE</name>
<evidence type="ECO:0000313" key="3">
    <source>
        <dbReference type="EMBL" id="KMT65154.1"/>
    </source>
</evidence>
<dbReference type="PANTHER" id="PTHR46928:SF1">
    <property type="entry name" value="MESENCHYME-SPECIFIC CELL SURFACE GLYCOPROTEIN"/>
    <property type="match status" value="1"/>
</dbReference>
<feature type="domain" description="Choice-of-anchor I" evidence="2">
    <location>
        <begin position="426"/>
        <end position="596"/>
    </location>
</feature>
<dbReference type="PANTHER" id="PTHR46928">
    <property type="entry name" value="MESENCHYME-SPECIFIC CELL SURFACE GLYCOPROTEIN"/>
    <property type="match status" value="1"/>
</dbReference>
<accession>A0A0J8GV23</accession>
<dbReference type="STRING" id="1513271.XM47_10470"/>
<feature type="domain" description="Choice-of-anchor I" evidence="2">
    <location>
        <begin position="52"/>
        <end position="362"/>
    </location>
</feature>
<keyword evidence="4" id="KW-1185">Reference proteome</keyword>
<dbReference type="SUPFAM" id="SSF63825">
    <property type="entry name" value="YWTD domain"/>
    <property type="match status" value="1"/>
</dbReference>
<dbReference type="Proteomes" id="UP000037600">
    <property type="component" value="Unassembled WGS sequence"/>
</dbReference>
<gene>
    <name evidence="3" type="ORF">XM47_10470</name>
</gene>
<sequence length="598" mass="63957">MFKQSILALSVVTALSACTIEINDDKNEEKNASTDLNIQLIGRAVLNSQSPEGAAEIVAFQASTNYIYAVNSSSSTPTVEVLDASNINPSELAVDSEGVVTGNTGSGVNLPSVMTIDLLANTAGDANSIAVSDSAELLAVAIAADATGTKGNIAFYDISGGNVSFIKNVEVGYLPDMVEFNHDGTQVVVANEGEPSGDYSIDPEGSISIIDITAGMPADTATNLDFNAFDNQKTVLETAGVKFANPGMSAGAAITVSQDLEPEYVAISEDNKTAFVSMQENNAIAIVDLTTKSITAVKPLGFKNWGMHEIDVSNKDGVNFTTYSNLYGMYQPDTIATYQVDGKNYFVTANEGDAREYIDDALSGGTVEDENKAACETKHPNGLYEFDDEEICFSYLEEIRIKDLDDMAPLSTDLQSMFDSNGGKDGLGRLKVSHALGYSTSANEYQSLYAFGARSFSIFDEMGNLVFDSGDQIEKLTYQFHQDAFNNNEDENEGDSRSDDKGPEPESVAIGKVGNNTYAFIGLERMGGIFVYNINNPYDAKYVDYFINRGLVEGADITGDLAPEGMKFVAADKSPTGEALLIIGNEISGSVAVWQIED</sequence>
<dbReference type="Gene3D" id="2.130.10.10">
    <property type="entry name" value="YVTN repeat-like/Quinoprotein amine dehydrogenase"/>
    <property type="match status" value="1"/>
</dbReference>
<dbReference type="PROSITE" id="PS51257">
    <property type="entry name" value="PROKAR_LIPOPROTEIN"/>
    <property type="match status" value="1"/>
</dbReference>
<dbReference type="RefSeq" id="WP_048692307.1">
    <property type="nucleotide sequence ID" value="NZ_KQ130490.1"/>
</dbReference>
<protein>
    <submittedName>
        <fullName evidence="3">Alkaline phosphatase</fullName>
    </submittedName>
</protein>
<dbReference type="NCBIfam" id="NF038117">
    <property type="entry name" value="choice_anch_I"/>
    <property type="match status" value="1"/>
</dbReference>
<dbReference type="InterPro" id="IPR015943">
    <property type="entry name" value="WD40/YVTN_repeat-like_dom_sf"/>
</dbReference>
<evidence type="ECO:0000256" key="1">
    <source>
        <dbReference type="SAM" id="MobiDB-lite"/>
    </source>
</evidence>
<reference evidence="3 4" key="1">
    <citation type="submission" date="2015-04" db="EMBL/GenBank/DDBJ databases">
        <title>Draft Genome Sequence of the Novel Agar-Digesting Marine Bacterium Q1.</title>
        <authorList>
            <person name="Li Y."/>
            <person name="Li D."/>
            <person name="Chen G."/>
            <person name="Du Z."/>
        </authorList>
    </citation>
    <scope>NUCLEOTIDE SEQUENCE [LARGE SCALE GENOMIC DNA]</scope>
    <source>
        <strain evidence="3 4">Q1</strain>
    </source>
</reference>
<dbReference type="SUPFAM" id="SSF50969">
    <property type="entry name" value="YVTN repeat-like/Quinoprotein amine dehydrogenase"/>
    <property type="match status" value="1"/>
</dbReference>
<proteinExistence type="predicted"/>
<feature type="compositionally biased region" description="Basic and acidic residues" evidence="1">
    <location>
        <begin position="494"/>
        <end position="504"/>
    </location>
</feature>
<dbReference type="InterPro" id="IPR052956">
    <property type="entry name" value="Mesenchyme-surface_protein"/>
</dbReference>
<dbReference type="PATRIC" id="fig|1513271.3.peg.2131"/>
<comment type="caution">
    <text evidence="3">The sequence shown here is derived from an EMBL/GenBank/DDBJ whole genome shotgun (WGS) entry which is preliminary data.</text>
</comment>